<dbReference type="GO" id="GO:0006307">
    <property type="term" value="P:DNA alkylation repair"/>
    <property type="evidence" value="ECO:0007669"/>
    <property type="project" value="InterPro"/>
</dbReference>
<evidence type="ECO:0000259" key="1">
    <source>
        <dbReference type="Pfam" id="PF10469"/>
    </source>
</evidence>
<dbReference type="InterPro" id="IPR019510">
    <property type="entry name" value="AKAP7-like_phosphoesterase"/>
</dbReference>
<sequence>MTRPSPTHFLCIPLINSLSRTQLDVSLNRLRDAAVALRIPRKAFRPIGTLHLTLGVMDLKEGSRLKEAIRLLNGPEIAQTIRDMISRESRLTCNLKSLSTMRSPSNTSVVYIHPEDTASRLLPLCQRFQEIFKSSGFIIPENRPLRLHATVINTRYVSKGNFPPKIDATSIVRQFKEEIWAENVALERLAICKMGTEKVLDPTGAVIDEQYRVVAYVNFA</sequence>
<dbReference type="InterPro" id="IPR009210">
    <property type="entry name" value="ASCC1"/>
</dbReference>
<dbReference type="SUPFAM" id="SSF55144">
    <property type="entry name" value="LigT-like"/>
    <property type="match status" value="1"/>
</dbReference>
<protein>
    <recommendedName>
        <fullName evidence="1">A-kinase anchor protein 7-like phosphoesterase domain-containing protein</fullName>
    </recommendedName>
</protein>
<proteinExistence type="predicted"/>
<dbReference type="Pfam" id="PF10469">
    <property type="entry name" value="AKAP7_NLS"/>
    <property type="match status" value="1"/>
</dbReference>
<gene>
    <name evidence="2" type="ORF">V865_005294</name>
</gene>
<name>A0AAX4KLI3_9TREE</name>
<accession>A0AAX4KLI3</accession>
<evidence type="ECO:0000313" key="3">
    <source>
        <dbReference type="Proteomes" id="UP001358614"/>
    </source>
</evidence>
<dbReference type="GO" id="GO:0005634">
    <property type="term" value="C:nucleus"/>
    <property type="evidence" value="ECO:0007669"/>
    <property type="project" value="TreeGrafter"/>
</dbReference>
<keyword evidence="3" id="KW-1185">Reference proteome</keyword>
<organism evidence="2 3">
    <name type="scientific">Kwoniella europaea PYCC6329</name>
    <dbReference type="NCBI Taxonomy" id="1423913"/>
    <lineage>
        <taxon>Eukaryota</taxon>
        <taxon>Fungi</taxon>
        <taxon>Dikarya</taxon>
        <taxon>Basidiomycota</taxon>
        <taxon>Agaricomycotina</taxon>
        <taxon>Tremellomycetes</taxon>
        <taxon>Tremellales</taxon>
        <taxon>Cryptococcaceae</taxon>
        <taxon>Kwoniella</taxon>
    </lineage>
</organism>
<dbReference type="EMBL" id="CP144089">
    <property type="protein sequence ID" value="WWD07197.1"/>
    <property type="molecule type" value="Genomic_DNA"/>
</dbReference>
<evidence type="ECO:0000313" key="2">
    <source>
        <dbReference type="EMBL" id="WWD07197.1"/>
    </source>
</evidence>
<dbReference type="PANTHER" id="PTHR13360:SF1">
    <property type="entry name" value="ACTIVATING SIGNAL COINTEGRATOR 1 COMPLEX SUBUNIT 1"/>
    <property type="match status" value="1"/>
</dbReference>
<feature type="domain" description="A-kinase anchor protein 7-like phosphoesterase" evidence="1">
    <location>
        <begin position="6"/>
        <end position="198"/>
    </location>
</feature>
<dbReference type="PIRSF" id="PIRSF027019">
    <property type="entry name" value="Euk_LigT"/>
    <property type="match status" value="1"/>
</dbReference>
<dbReference type="Gene3D" id="3.90.1140.10">
    <property type="entry name" value="Cyclic phosphodiesterase"/>
    <property type="match status" value="1"/>
</dbReference>
<dbReference type="PANTHER" id="PTHR13360">
    <property type="entry name" value="ACTIVATING SIGNAL COINTEGRATOR 1 COMPLEX SUBUNIT 1"/>
    <property type="match status" value="1"/>
</dbReference>
<reference evidence="2 3" key="1">
    <citation type="submission" date="2024-01" db="EMBL/GenBank/DDBJ databases">
        <title>Comparative genomics of Cryptococcus and Kwoniella reveals pathogenesis evolution and contrasting modes of karyotype evolution via chromosome fusion or intercentromeric recombination.</title>
        <authorList>
            <person name="Coelho M.A."/>
            <person name="David-Palma M."/>
            <person name="Shea T."/>
            <person name="Bowers K."/>
            <person name="McGinley-Smith S."/>
            <person name="Mohammad A.W."/>
            <person name="Gnirke A."/>
            <person name="Yurkov A.M."/>
            <person name="Nowrousian M."/>
            <person name="Sun S."/>
            <person name="Cuomo C.A."/>
            <person name="Heitman J."/>
        </authorList>
    </citation>
    <scope>NUCLEOTIDE SEQUENCE [LARGE SCALE GENOMIC DNA]</scope>
    <source>
        <strain evidence="2 3">PYCC6329</strain>
    </source>
</reference>
<dbReference type="GeneID" id="91104095"/>
<dbReference type="RefSeq" id="XP_066085164.1">
    <property type="nucleotide sequence ID" value="XM_066229067.1"/>
</dbReference>
<dbReference type="KEGG" id="ker:91104095"/>
<dbReference type="GO" id="GO:0006355">
    <property type="term" value="P:regulation of DNA-templated transcription"/>
    <property type="evidence" value="ECO:0007669"/>
    <property type="project" value="TreeGrafter"/>
</dbReference>
<dbReference type="AlphaFoldDB" id="A0AAX4KLI3"/>
<dbReference type="InterPro" id="IPR009097">
    <property type="entry name" value="Cyclic_Pdiesterase"/>
</dbReference>
<dbReference type="Proteomes" id="UP001358614">
    <property type="component" value="Chromosome 1"/>
</dbReference>